<dbReference type="OrthoDB" id="1932206at2759"/>
<name>A0A1S2XYG6_CICAR</name>
<evidence type="ECO:0000256" key="2">
    <source>
        <dbReference type="ARBA" id="ARBA00022771"/>
    </source>
</evidence>
<dbReference type="AlphaFoldDB" id="A0A1S2XYG6"/>
<reference evidence="8" key="2">
    <citation type="submission" date="2025-08" db="UniProtKB">
        <authorList>
            <consortium name="RefSeq"/>
        </authorList>
    </citation>
    <scope>IDENTIFICATION</scope>
    <source>
        <tissue evidence="8">Etiolated seedlings</tissue>
    </source>
</reference>
<protein>
    <submittedName>
        <fullName evidence="8">Uncharacterized protein LOC101501681 isoform X1</fullName>
    </submittedName>
</protein>
<dbReference type="Gene3D" id="3.30.40.10">
    <property type="entry name" value="Zinc/RING finger domain, C3HC4 (zinc finger)"/>
    <property type="match status" value="1"/>
</dbReference>
<reference evidence="7" key="1">
    <citation type="journal article" date="2013" name="Nat. Biotechnol.">
        <title>Draft genome sequence of chickpea (Cicer arietinum) provides a resource for trait improvement.</title>
        <authorList>
            <person name="Varshney R.K."/>
            <person name="Song C."/>
            <person name="Saxena R.K."/>
            <person name="Azam S."/>
            <person name="Yu S."/>
            <person name="Sharpe A.G."/>
            <person name="Cannon S."/>
            <person name="Baek J."/>
            <person name="Rosen B.D."/>
            <person name="Tar'an B."/>
            <person name="Millan T."/>
            <person name="Zhang X."/>
            <person name="Ramsay L.D."/>
            <person name="Iwata A."/>
            <person name="Wang Y."/>
            <person name="Nelson W."/>
            <person name="Farmer A.D."/>
            <person name="Gaur P.M."/>
            <person name="Soderlund C."/>
            <person name="Penmetsa R.V."/>
            <person name="Xu C."/>
            <person name="Bharti A.K."/>
            <person name="He W."/>
            <person name="Winter P."/>
            <person name="Zhao S."/>
            <person name="Hane J.K."/>
            <person name="Carrasquilla-Garcia N."/>
            <person name="Condie J.A."/>
            <person name="Upadhyaya H.D."/>
            <person name="Luo M.C."/>
            <person name="Thudi M."/>
            <person name="Gowda C.L."/>
            <person name="Singh N.P."/>
            <person name="Lichtenzveig J."/>
            <person name="Gali K.K."/>
            <person name="Rubio J."/>
            <person name="Nadarajan N."/>
            <person name="Dolezel J."/>
            <person name="Bansal K.C."/>
            <person name="Xu X."/>
            <person name="Edwards D."/>
            <person name="Zhang G."/>
            <person name="Kahl G."/>
            <person name="Gil J."/>
            <person name="Singh K.B."/>
            <person name="Datta S.K."/>
            <person name="Jackson S.A."/>
            <person name="Wang J."/>
            <person name="Cook D.R."/>
        </authorList>
    </citation>
    <scope>NUCLEOTIDE SEQUENCE [LARGE SCALE GENOMIC DNA]</scope>
    <source>
        <strain evidence="7">cv. CDC Frontier</strain>
    </source>
</reference>
<evidence type="ECO:0000256" key="5">
    <source>
        <dbReference type="ARBA" id="ARBA00023163"/>
    </source>
</evidence>
<keyword evidence="4" id="KW-0805">Transcription regulation</keyword>
<keyword evidence="7" id="KW-1185">Reference proteome</keyword>
<dbReference type="PANTHER" id="PTHR33304:SF18">
    <property type="entry name" value="CHROMATIN REGULATOR PHD FAMILY-RELATED"/>
    <property type="match status" value="1"/>
</dbReference>
<gene>
    <name evidence="8" type="primary">LOC101501681</name>
</gene>
<dbReference type="Proteomes" id="UP000087171">
    <property type="component" value="Chromosome Ca4"/>
</dbReference>
<dbReference type="PANTHER" id="PTHR33304">
    <property type="match status" value="1"/>
</dbReference>
<organism evidence="7 8">
    <name type="scientific">Cicer arietinum</name>
    <name type="common">Chickpea</name>
    <name type="synonym">Garbanzo</name>
    <dbReference type="NCBI Taxonomy" id="3827"/>
    <lineage>
        <taxon>Eukaryota</taxon>
        <taxon>Viridiplantae</taxon>
        <taxon>Streptophyta</taxon>
        <taxon>Embryophyta</taxon>
        <taxon>Tracheophyta</taxon>
        <taxon>Spermatophyta</taxon>
        <taxon>Magnoliopsida</taxon>
        <taxon>eudicotyledons</taxon>
        <taxon>Gunneridae</taxon>
        <taxon>Pentapetalae</taxon>
        <taxon>rosids</taxon>
        <taxon>fabids</taxon>
        <taxon>Fabales</taxon>
        <taxon>Fabaceae</taxon>
        <taxon>Papilionoideae</taxon>
        <taxon>50 kb inversion clade</taxon>
        <taxon>NPAAA clade</taxon>
        <taxon>Hologalegina</taxon>
        <taxon>IRL clade</taxon>
        <taxon>Cicereae</taxon>
        <taxon>Cicer</taxon>
    </lineage>
</organism>
<dbReference type="InterPro" id="IPR049914">
    <property type="entry name" value="PHD1-3/5-6"/>
</dbReference>
<dbReference type="InterPro" id="IPR019786">
    <property type="entry name" value="Zinc_finger_PHD-type_CS"/>
</dbReference>
<dbReference type="GO" id="GO:0034244">
    <property type="term" value="P:negative regulation of transcription elongation by RNA polymerase II"/>
    <property type="evidence" value="ECO:0007669"/>
    <property type="project" value="InterPro"/>
</dbReference>
<evidence type="ECO:0000259" key="6">
    <source>
        <dbReference type="SMART" id="SM00249"/>
    </source>
</evidence>
<dbReference type="PROSITE" id="PS01359">
    <property type="entry name" value="ZF_PHD_1"/>
    <property type="match status" value="1"/>
</dbReference>
<dbReference type="GO" id="GO:0140566">
    <property type="term" value="F:histone reader activity"/>
    <property type="evidence" value="ECO:0007669"/>
    <property type="project" value="InterPro"/>
</dbReference>
<dbReference type="GO" id="GO:0008270">
    <property type="term" value="F:zinc ion binding"/>
    <property type="evidence" value="ECO:0007669"/>
    <property type="project" value="UniProtKB-KW"/>
</dbReference>
<proteinExistence type="predicted"/>
<dbReference type="SUPFAM" id="SSF57903">
    <property type="entry name" value="FYVE/PHD zinc finger"/>
    <property type="match status" value="1"/>
</dbReference>
<dbReference type="PaxDb" id="3827-XP_004496494.1"/>
<dbReference type="InterPro" id="IPR001965">
    <property type="entry name" value="Znf_PHD"/>
</dbReference>
<evidence type="ECO:0000313" key="7">
    <source>
        <dbReference type="Proteomes" id="UP000087171"/>
    </source>
</evidence>
<keyword evidence="1" id="KW-0479">Metal-binding</keyword>
<keyword evidence="5" id="KW-0804">Transcription</keyword>
<evidence type="ECO:0000313" key="8">
    <source>
        <dbReference type="RefSeq" id="XP_004496494.1"/>
    </source>
</evidence>
<evidence type="ECO:0000256" key="4">
    <source>
        <dbReference type="ARBA" id="ARBA00023015"/>
    </source>
</evidence>
<dbReference type="Pfam" id="PF23121">
    <property type="entry name" value="SPOC_AIPP2"/>
    <property type="match status" value="1"/>
</dbReference>
<dbReference type="InterPro" id="IPR013083">
    <property type="entry name" value="Znf_RING/FYVE/PHD"/>
</dbReference>
<dbReference type="eggNOG" id="ENOG502RXM7">
    <property type="taxonomic scope" value="Eukaryota"/>
</dbReference>
<dbReference type="SMART" id="SM00249">
    <property type="entry name" value="PHD"/>
    <property type="match status" value="1"/>
</dbReference>
<dbReference type="RefSeq" id="XP_004496494.1">
    <property type="nucleotide sequence ID" value="XM_004496437.3"/>
</dbReference>
<dbReference type="InterPro" id="IPR056280">
    <property type="entry name" value="AIPP2-like_SPOC"/>
</dbReference>
<accession>A0A1S2XYG6</accession>
<dbReference type="InterPro" id="IPR011011">
    <property type="entry name" value="Znf_FYVE_PHD"/>
</dbReference>
<evidence type="ECO:0000256" key="3">
    <source>
        <dbReference type="ARBA" id="ARBA00022833"/>
    </source>
</evidence>
<evidence type="ECO:0000256" key="1">
    <source>
        <dbReference type="ARBA" id="ARBA00022723"/>
    </source>
</evidence>
<dbReference type="STRING" id="3827.A0A1S2XYG6"/>
<dbReference type="GeneID" id="101501681"/>
<keyword evidence="3" id="KW-0862">Zinc</keyword>
<feature type="domain" description="Zinc finger PHD-type" evidence="6">
    <location>
        <begin position="4"/>
        <end position="51"/>
    </location>
</feature>
<keyword evidence="2" id="KW-0863">Zinc-finger</keyword>
<sequence>MDIVCLKCGDVGFKEAIVFCSKCQSYALHRYCLDGPVIFIDDVIWFCEDCEPKPIALYSLDQSTLLSSKTTNSANLANNAIQSRRKLKYCIKRPKKSNQRHKKKIGEKQKKEKVNSGLVAKTKVLLSDSSCLPELEHPQCSISHRQENESKNECGPVPTDATNSNVDAQPIAEPIWRGNLFFCNEAIVTVNGLQAHLSSLASLKVLTEARLFPEVLCADLLPRSVVWPNSFKNEGPTNQNIALYFFGYERSEKIFDKLVDDIIRKEVAIRVGTKNAVLLIFPSTLLPIQHQKFQTKYYLWGVFRKKSNFT</sequence>
<dbReference type="KEGG" id="cam:101501681"/>